<keyword evidence="2" id="KW-1185">Reference proteome</keyword>
<dbReference type="KEGG" id="aha:AHA_2126"/>
<name>A0KK49_AERHH</name>
<gene>
    <name evidence="1" type="ordered locus">AHA_2126</name>
</gene>
<dbReference type="EnsemblBacteria" id="ABK39788">
    <property type="protein sequence ID" value="ABK39788"/>
    <property type="gene ID" value="AHA_2126"/>
</dbReference>
<organism evidence="1 2">
    <name type="scientific">Aeromonas hydrophila subsp. hydrophila (strain ATCC 7966 / DSM 30187 / BCRC 13018 / CCUG 14551 / JCM 1027 / KCTC 2358 / NCIMB 9240 / NCTC 8049)</name>
    <dbReference type="NCBI Taxonomy" id="380703"/>
    <lineage>
        <taxon>Bacteria</taxon>
        <taxon>Pseudomonadati</taxon>
        <taxon>Pseudomonadota</taxon>
        <taxon>Gammaproteobacteria</taxon>
        <taxon>Aeromonadales</taxon>
        <taxon>Aeromonadaceae</taxon>
        <taxon>Aeromonas</taxon>
    </lineage>
</organism>
<evidence type="ECO:0000313" key="2">
    <source>
        <dbReference type="Proteomes" id="UP000000756"/>
    </source>
</evidence>
<reference evidence="1 2" key="1">
    <citation type="journal article" date="2006" name="J. Bacteriol.">
        <title>Genome sequence of Aeromonas hydrophila ATCC 7966T: jack of all trades.</title>
        <authorList>
            <person name="Seshadri R."/>
            <person name="Joseph S.W."/>
            <person name="Chopra A.K."/>
            <person name="Sha J."/>
            <person name="Shaw J."/>
            <person name="Graf J."/>
            <person name="Haft D."/>
            <person name="Wu M."/>
            <person name="Ren Q."/>
            <person name="Rosovitz M.J."/>
            <person name="Madupu R."/>
            <person name="Tallon L."/>
            <person name="Kim M."/>
            <person name="Jin S."/>
            <person name="Vuong H."/>
            <person name="Stine O.C."/>
            <person name="Ali A."/>
            <person name="Horneman A.J."/>
            <person name="Heidelberg J.F."/>
        </authorList>
    </citation>
    <scope>NUCLEOTIDE SEQUENCE [LARGE SCALE GENOMIC DNA]</scope>
    <source>
        <strain evidence="2">ATCC 7966 / DSM 30187 / BCRC 13018 / CCUG 14551 / JCM 1027 / KCTC 2358 / NCIMB 9240 / NCTC 8049</strain>
    </source>
</reference>
<evidence type="ECO:0000313" key="1">
    <source>
        <dbReference type="EMBL" id="ABK39788.1"/>
    </source>
</evidence>
<proteinExistence type="predicted"/>
<dbReference type="HOGENOM" id="CLU_668406_0_0_6"/>
<dbReference type="EMBL" id="CP000462">
    <property type="protein sequence ID" value="ABK39788.1"/>
    <property type="molecule type" value="Genomic_DNA"/>
</dbReference>
<accession>A0KK49</accession>
<sequence length="411" mass="43322">MQGVERGLVATARLPAVGLLFGQFALAQQTGRHMGVGLDGGAQQRLCGLGPRADERHQRLVVEQPAGGFIKAHQQCLQRLPLPLQGIEAGEGIAATQLVGHTQLEQRQIFAARLFQLAETQQAVGPPGPGGQQRARFVGTPAMAGNLLPEGGVEQRLGVGDHLVKPAETAVQIATGIGPFEPLLPLLGLLAVQRQLRAWHGLILIQLQQLVEGGFHVLALALAELHEGEVAAGGRVQHLGHGFVAKQAQLGGQAETVLGGRVVQILGLGPGGKALAEAVAPLTERVTLLEDLLRTLGGEAALARQGELGLIGLGFQLGDQMVQRVAALLIQLGVMGQQTGQRGLPVRGIRPDQAGTQKAVQRRVGHVLPTVGLDPLIEMTGTSGWIHRQFLWILTAAKSTQKWGYLQLKGG</sequence>
<dbReference type="Proteomes" id="UP000000756">
    <property type="component" value="Chromosome"/>
</dbReference>
<dbReference type="STRING" id="380703.AHA_2126"/>
<protein>
    <submittedName>
        <fullName evidence="1">Uncharacterized protein</fullName>
    </submittedName>
</protein>
<dbReference type="AlphaFoldDB" id="A0KK49"/>